<dbReference type="RefSeq" id="WP_184572561.1">
    <property type="nucleotide sequence ID" value="NZ_JACHJL010000006.1"/>
</dbReference>
<protein>
    <submittedName>
        <fullName evidence="2">Uncharacterized protein</fullName>
    </submittedName>
</protein>
<organism evidence="2 3">
    <name type="scientific">Streptomyces zagrosensis</name>
    <dbReference type="NCBI Taxonomy" id="1042984"/>
    <lineage>
        <taxon>Bacteria</taxon>
        <taxon>Bacillati</taxon>
        <taxon>Actinomycetota</taxon>
        <taxon>Actinomycetes</taxon>
        <taxon>Kitasatosporales</taxon>
        <taxon>Streptomycetaceae</taxon>
        <taxon>Streptomyces</taxon>
    </lineage>
</organism>
<reference evidence="2 3" key="1">
    <citation type="submission" date="2020-08" db="EMBL/GenBank/DDBJ databases">
        <title>Genomic Encyclopedia of Type Strains, Phase III (KMG-III): the genomes of soil and plant-associated and newly described type strains.</title>
        <authorList>
            <person name="Whitman W."/>
        </authorList>
    </citation>
    <scope>NUCLEOTIDE SEQUENCE [LARGE SCALE GENOMIC DNA]</scope>
    <source>
        <strain evidence="2 3">CECT 8305</strain>
    </source>
</reference>
<evidence type="ECO:0000313" key="2">
    <source>
        <dbReference type="EMBL" id="MBB5935916.1"/>
    </source>
</evidence>
<dbReference type="Proteomes" id="UP000588098">
    <property type="component" value="Unassembled WGS sequence"/>
</dbReference>
<feature type="compositionally biased region" description="Basic residues" evidence="1">
    <location>
        <begin position="50"/>
        <end position="62"/>
    </location>
</feature>
<sequence length="62" mass="6993">MFHYELHQLRQDELIHEATADRRAREATRGRATARRSGGGEAEGRVSPPKGRRAARPRRATA</sequence>
<evidence type="ECO:0000256" key="1">
    <source>
        <dbReference type="SAM" id="MobiDB-lite"/>
    </source>
</evidence>
<keyword evidence="3" id="KW-1185">Reference proteome</keyword>
<dbReference type="EMBL" id="JACHJL010000006">
    <property type="protein sequence ID" value="MBB5935916.1"/>
    <property type="molecule type" value="Genomic_DNA"/>
</dbReference>
<dbReference type="AlphaFoldDB" id="A0A7W9Q9A5"/>
<evidence type="ECO:0000313" key="3">
    <source>
        <dbReference type="Proteomes" id="UP000588098"/>
    </source>
</evidence>
<proteinExistence type="predicted"/>
<feature type="compositionally biased region" description="Basic and acidic residues" evidence="1">
    <location>
        <begin position="18"/>
        <end position="29"/>
    </location>
</feature>
<name>A0A7W9Q9A5_9ACTN</name>
<accession>A0A7W9Q9A5</accession>
<comment type="caution">
    <text evidence="2">The sequence shown here is derived from an EMBL/GenBank/DDBJ whole genome shotgun (WGS) entry which is preliminary data.</text>
</comment>
<gene>
    <name evidence="2" type="ORF">FHS42_002985</name>
</gene>
<feature type="region of interest" description="Disordered" evidence="1">
    <location>
        <begin position="18"/>
        <end position="62"/>
    </location>
</feature>